<evidence type="ECO:0000313" key="1">
    <source>
        <dbReference type="EMBL" id="KED05035.1"/>
    </source>
</evidence>
<proteinExistence type="predicted"/>
<dbReference type="EMBL" id="AWEX01000014">
    <property type="protein sequence ID" value="KED05035.1"/>
    <property type="molecule type" value="Genomic_DNA"/>
</dbReference>
<organism evidence="1 2">
    <name type="scientific">Streptococcus equi subsp. ruminatorum CECT 5772</name>
    <dbReference type="NCBI Taxonomy" id="1051981"/>
    <lineage>
        <taxon>Bacteria</taxon>
        <taxon>Bacillati</taxon>
        <taxon>Bacillota</taxon>
        <taxon>Bacilli</taxon>
        <taxon>Lactobacillales</taxon>
        <taxon>Streptococcaceae</taxon>
        <taxon>Streptococcus</taxon>
    </lineage>
</organism>
<comment type="caution">
    <text evidence="1">The sequence shown here is derived from an EMBL/GenBank/DDBJ whole genome shotgun (WGS) entry which is preliminary data.</text>
</comment>
<sequence length="52" mass="5969">MLVVVWFEALAMLLKDKKAQTALVWSRPQAPKKAAFMGLYRQQEQPALTYDS</sequence>
<evidence type="ECO:0000313" key="2">
    <source>
        <dbReference type="Proteomes" id="UP000028704"/>
    </source>
</evidence>
<dbReference type="Proteomes" id="UP000028704">
    <property type="component" value="Unassembled WGS sequence"/>
</dbReference>
<gene>
    <name evidence="1" type="ORF">CECT5772_02313</name>
</gene>
<accession>A0A922T4B1</accession>
<dbReference type="AlphaFoldDB" id="A0A922T4B1"/>
<protein>
    <submittedName>
        <fullName evidence="1">Uncharacterized protein</fullName>
    </submittedName>
</protein>
<reference evidence="1 2" key="1">
    <citation type="journal article" date="2014" name="Int. J. Syst. Evol. Microbiol.">
        <title>Phylogenomics and the dynamic genome evolution of the genus Streptococcus.</title>
        <authorList>
            <consortium name="The Broad Institute Genome Sequencing Platform"/>
            <person name="Richards V.P."/>
            <person name="Palmer S.R."/>
            <person name="Pavinski Bitar P.D."/>
            <person name="Qin X."/>
            <person name="Weinstock G.M."/>
            <person name="Highlander S.K."/>
            <person name="Town C.D."/>
            <person name="Burne R.A."/>
            <person name="Stanhope M.J."/>
        </authorList>
    </citation>
    <scope>NUCLEOTIDE SEQUENCE [LARGE SCALE GENOMIC DNA]</scope>
    <source>
        <strain evidence="1 2">CECT 5772</strain>
    </source>
</reference>
<name>A0A922T4B1_9STRE</name>